<keyword evidence="9" id="KW-0472">Membrane</keyword>
<dbReference type="GO" id="GO:0005524">
    <property type="term" value="F:ATP binding"/>
    <property type="evidence" value="ECO:0007669"/>
    <property type="project" value="UniProtKB-KW"/>
</dbReference>
<dbReference type="InterPro" id="IPR003594">
    <property type="entry name" value="HATPase_dom"/>
</dbReference>
<evidence type="ECO:0000256" key="6">
    <source>
        <dbReference type="ARBA" id="ARBA00022777"/>
    </source>
</evidence>
<sequence length="467" mass="53641">MSNSKLKKYFLKNYALSCLFFLLLGLFVAFVGYWTLSLNDKSLKRVYSFRLFSRAHFQVINANSKALYLMNQGVLLNDSEALEEGYSHLETSKGFILSLNSEMFLNDQMTTFDKFLDEYDDLITSYESLLDRDITTLDKALIKDLSKRIRSISKSFAFSESDFWRKRSSDFENIRVRNSIIQKVYWGVLTFFFIGIVVLVYSSYERSKLEIALEQQRVQNVSRSRLTALGQFSAGVAHEINNPLTVILWRLKSIKKKYEDSYELSIFSKDIDSIETNTKRIDKIIKGIKTLTANANEDAFEKVSVKSIKEQLDDILAPKVDLGNFKYTFTSNILDTETDMREVQIIQVLINLINNSIDAIETLDEKWIRIETNIEANFLIYSVTDSGMGINKDAQGLLFKLFYTTKSKNKKGTGIGLTLASQILKDHRGSLEYNPESKHTQFLIKLPINLEQSSLLVKASQEKELTT</sequence>
<dbReference type="Pfam" id="PF00512">
    <property type="entry name" value="HisKA"/>
    <property type="match status" value="1"/>
</dbReference>
<dbReference type="PANTHER" id="PTHR43065">
    <property type="entry name" value="SENSOR HISTIDINE KINASE"/>
    <property type="match status" value="1"/>
</dbReference>
<accession>A0A1Y5F9K3</accession>
<dbReference type="AlphaFoldDB" id="A0A1Y5F9K3"/>
<dbReference type="EC" id="2.7.13.3" evidence="2"/>
<dbReference type="InterPro" id="IPR004358">
    <property type="entry name" value="Sig_transdc_His_kin-like_C"/>
</dbReference>
<evidence type="ECO:0000256" key="3">
    <source>
        <dbReference type="ARBA" id="ARBA00022553"/>
    </source>
</evidence>
<evidence type="ECO:0000256" key="8">
    <source>
        <dbReference type="ARBA" id="ARBA00023012"/>
    </source>
</evidence>
<keyword evidence="9" id="KW-0812">Transmembrane</keyword>
<keyword evidence="3" id="KW-0597">Phosphoprotein</keyword>
<dbReference type="SUPFAM" id="SSF47384">
    <property type="entry name" value="Homodimeric domain of signal transducing histidine kinase"/>
    <property type="match status" value="1"/>
</dbReference>
<keyword evidence="6" id="KW-0418">Kinase</keyword>
<dbReference type="Gene3D" id="1.10.287.130">
    <property type="match status" value="1"/>
</dbReference>
<keyword evidence="8" id="KW-0902">Two-component regulatory system</keyword>
<evidence type="ECO:0000256" key="1">
    <source>
        <dbReference type="ARBA" id="ARBA00000085"/>
    </source>
</evidence>
<comment type="catalytic activity">
    <reaction evidence="1">
        <text>ATP + protein L-histidine = ADP + protein N-phospho-L-histidine.</text>
        <dbReference type="EC" id="2.7.13.3"/>
    </reaction>
</comment>
<dbReference type="Gene3D" id="3.30.565.10">
    <property type="entry name" value="Histidine kinase-like ATPase, C-terminal domain"/>
    <property type="match status" value="1"/>
</dbReference>
<dbReference type="SUPFAM" id="SSF55874">
    <property type="entry name" value="ATPase domain of HSP90 chaperone/DNA topoisomerase II/histidine kinase"/>
    <property type="match status" value="1"/>
</dbReference>
<dbReference type="PRINTS" id="PR00344">
    <property type="entry name" value="BCTRLSENSOR"/>
</dbReference>
<proteinExistence type="predicted"/>
<name>A0A1Y5F9K3_9BACT</name>
<dbReference type="InterPro" id="IPR005467">
    <property type="entry name" value="His_kinase_dom"/>
</dbReference>
<dbReference type="Pfam" id="PF02518">
    <property type="entry name" value="HATPase_c"/>
    <property type="match status" value="1"/>
</dbReference>
<keyword evidence="5" id="KW-0547">Nucleotide-binding</keyword>
<dbReference type="InterPro" id="IPR003661">
    <property type="entry name" value="HisK_dim/P_dom"/>
</dbReference>
<feature type="transmembrane region" description="Helical" evidence="9">
    <location>
        <begin position="14"/>
        <end position="36"/>
    </location>
</feature>
<gene>
    <name evidence="11" type="ORF">A9Q84_17470</name>
</gene>
<evidence type="ECO:0000313" key="12">
    <source>
        <dbReference type="Proteomes" id="UP000196531"/>
    </source>
</evidence>
<feature type="transmembrane region" description="Helical" evidence="9">
    <location>
        <begin position="184"/>
        <end position="204"/>
    </location>
</feature>
<reference evidence="12" key="1">
    <citation type="journal article" date="2017" name="Proc. Natl. Acad. Sci. U.S.A.">
        <title>Simulation of Deepwater Horizon oil plume reveals substrate specialization within a complex community of hydrocarbon-degraders.</title>
        <authorList>
            <person name="Hu P."/>
            <person name="Dubinsky E.A."/>
            <person name="Probst A.J."/>
            <person name="Wang J."/>
            <person name="Sieber C.M.K."/>
            <person name="Tom L.M."/>
            <person name="Gardinali P."/>
            <person name="Banfield J.F."/>
            <person name="Atlas R.M."/>
            <person name="Andersen G.L."/>
        </authorList>
    </citation>
    <scope>NUCLEOTIDE SEQUENCE [LARGE SCALE GENOMIC DNA]</scope>
</reference>
<evidence type="ECO:0000313" key="11">
    <source>
        <dbReference type="EMBL" id="OUR94100.1"/>
    </source>
</evidence>
<dbReference type="PROSITE" id="PS50109">
    <property type="entry name" value="HIS_KIN"/>
    <property type="match status" value="1"/>
</dbReference>
<organism evidence="11 12">
    <name type="scientific">Halobacteriovorax marinus</name>
    <dbReference type="NCBI Taxonomy" id="97084"/>
    <lineage>
        <taxon>Bacteria</taxon>
        <taxon>Pseudomonadati</taxon>
        <taxon>Bdellovibrionota</taxon>
        <taxon>Bacteriovoracia</taxon>
        <taxon>Bacteriovoracales</taxon>
        <taxon>Halobacteriovoraceae</taxon>
        <taxon>Halobacteriovorax</taxon>
    </lineage>
</organism>
<evidence type="ECO:0000256" key="9">
    <source>
        <dbReference type="SAM" id="Phobius"/>
    </source>
</evidence>
<keyword evidence="4" id="KW-0808">Transferase</keyword>
<protein>
    <recommendedName>
        <fullName evidence="2">histidine kinase</fullName>
        <ecNumber evidence="2">2.7.13.3</ecNumber>
    </recommendedName>
</protein>
<evidence type="ECO:0000256" key="2">
    <source>
        <dbReference type="ARBA" id="ARBA00012438"/>
    </source>
</evidence>
<dbReference type="EMBL" id="MAAO01000011">
    <property type="protein sequence ID" value="OUR94100.1"/>
    <property type="molecule type" value="Genomic_DNA"/>
</dbReference>
<dbReference type="PANTHER" id="PTHR43065:SF46">
    <property type="entry name" value="C4-DICARBOXYLATE TRANSPORT SENSOR PROTEIN DCTB"/>
    <property type="match status" value="1"/>
</dbReference>
<keyword evidence="9" id="KW-1133">Transmembrane helix</keyword>
<evidence type="ECO:0000256" key="4">
    <source>
        <dbReference type="ARBA" id="ARBA00022679"/>
    </source>
</evidence>
<dbReference type="Proteomes" id="UP000196531">
    <property type="component" value="Unassembled WGS sequence"/>
</dbReference>
<keyword evidence="7" id="KW-0067">ATP-binding</keyword>
<feature type="domain" description="Histidine kinase" evidence="10">
    <location>
        <begin position="235"/>
        <end position="450"/>
    </location>
</feature>
<dbReference type="CDD" id="cd00082">
    <property type="entry name" value="HisKA"/>
    <property type="match status" value="1"/>
</dbReference>
<dbReference type="GO" id="GO:0000155">
    <property type="term" value="F:phosphorelay sensor kinase activity"/>
    <property type="evidence" value="ECO:0007669"/>
    <property type="project" value="InterPro"/>
</dbReference>
<dbReference type="SMART" id="SM00388">
    <property type="entry name" value="HisKA"/>
    <property type="match status" value="1"/>
</dbReference>
<dbReference type="SMART" id="SM00387">
    <property type="entry name" value="HATPase_c"/>
    <property type="match status" value="1"/>
</dbReference>
<evidence type="ECO:0000256" key="5">
    <source>
        <dbReference type="ARBA" id="ARBA00022741"/>
    </source>
</evidence>
<comment type="caution">
    <text evidence="11">The sequence shown here is derived from an EMBL/GenBank/DDBJ whole genome shotgun (WGS) entry which is preliminary data.</text>
</comment>
<dbReference type="InterPro" id="IPR036890">
    <property type="entry name" value="HATPase_C_sf"/>
</dbReference>
<evidence type="ECO:0000256" key="7">
    <source>
        <dbReference type="ARBA" id="ARBA00022840"/>
    </source>
</evidence>
<dbReference type="InterPro" id="IPR036097">
    <property type="entry name" value="HisK_dim/P_sf"/>
</dbReference>
<evidence type="ECO:0000259" key="10">
    <source>
        <dbReference type="PROSITE" id="PS50109"/>
    </source>
</evidence>